<dbReference type="Gene3D" id="3.40.50.1820">
    <property type="entry name" value="alpha/beta hydrolase"/>
    <property type="match status" value="1"/>
</dbReference>
<protein>
    <submittedName>
        <fullName evidence="2">Lysophospholipase L2</fullName>
        <ecNumber evidence="2">3.1.1.5</ecNumber>
    </submittedName>
</protein>
<dbReference type="GO" id="GO:0004622">
    <property type="term" value="F:phosphatidylcholine lysophospholipase activity"/>
    <property type="evidence" value="ECO:0007669"/>
    <property type="project" value="UniProtKB-EC"/>
</dbReference>
<dbReference type="Proteomes" id="UP001342418">
    <property type="component" value="Chromosome"/>
</dbReference>
<proteinExistence type="predicted"/>
<dbReference type="InterPro" id="IPR051044">
    <property type="entry name" value="MAG_DAG_Lipase"/>
</dbReference>
<accession>A0ABY5MHK5</accession>
<gene>
    <name evidence="2" type="primary">pldB_1</name>
    <name evidence="2" type="ORF">NTH_01340</name>
</gene>
<sequence length="163" mass="18274">MTELLRQVPENPVPAGTKAGLMKAADGLHIRYALFPNAAPSGTIVLLPGRNESIEKYFETVGDLAKRGFACAMLDWRGQGGSGRLLSDPRKGHIERFDDYVSDLNQFFTDIILPDCRPPFHLMAHSMGALVALLAARDLVNRVRRMVLLAPRWTFPRRCQCRR</sequence>
<evidence type="ECO:0000313" key="3">
    <source>
        <dbReference type="Proteomes" id="UP001342418"/>
    </source>
</evidence>
<keyword evidence="3" id="KW-1185">Reference proteome</keyword>
<evidence type="ECO:0000313" key="2">
    <source>
        <dbReference type="EMBL" id="UUP16892.1"/>
    </source>
</evidence>
<dbReference type="EC" id="3.1.1.5" evidence="2"/>
<reference evidence="2 3" key="1">
    <citation type="submission" date="2018-07" db="EMBL/GenBank/DDBJ databases">
        <title>Genome sequence of Nitratireductor thuwali#1536.</title>
        <authorList>
            <person name="Michoud G."/>
            <person name="Merlino G."/>
            <person name="Sefrji F.O."/>
            <person name="Daffonchio D."/>
        </authorList>
    </citation>
    <scope>NUCLEOTIDE SEQUENCE [LARGE SCALE GENOMIC DNA]</scope>
    <source>
        <strain evidence="3">Nit1536</strain>
    </source>
</reference>
<dbReference type="InterPro" id="IPR029058">
    <property type="entry name" value="AB_hydrolase_fold"/>
</dbReference>
<dbReference type="Pfam" id="PF12146">
    <property type="entry name" value="Hydrolase_4"/>
    <property type="match status" value="1"/>
</dbReference>
<name>A0ABY5MHK5_9HYPH</name>
<organism evidence="2 3">
    <name type="scientific">Nitratireductor thuwali</name>
    <dbReference type="NCBI Taxonomy" id="2267699"/>
    <lineage>
        <taxon>Bacteria</taxon>
        <taxon>Pseudomonadati</taxon>
        <taxon>Pseudomonadota</taxon>
        <taxon>Alphaproteobacteria</taxon>
        <taxon>Hyphomicrobiales</taxon>
        <taxon>Phyllobacteriaceae</taxon>
        <taxon>Nitratireductor</taxon>
    </lineage>
</organism>
<dbReference type="EMBL" id="CP030941">
    <property type="protein sequence ID" value="UUP16892.1"/>
    <property type="molecule type" value="Genomic_DNA"/>
</dbReference>
<feature type="domain" description="Serine aminopeptidase S33" evidence="1">
    <location>
        <begin position="39"/>
        <end position="152"/>
    </location>
</feature>
<dbReference type="RefSeq" id="WP_338529279.1">
    <property type="nucleotide sequence ID" value="NZ_CP030941.1"/>
</dbReference>
<keyword evidence="2" id="KW-0378">Hydrolase</keyword>
<dbReference type="SUPFAM" id="SSF53474">
    <property type="entry name" value="alpha/beta-Hydrolases"/>
    <property type="match status" value="1"/>
</dbReference>
<dbReference type="InterPro" id="IPR022742">
    <property type="entry name" value="Hydrolase_4"/>
</dbReference>
<dbReference type="PANTHER" id="PTHR11614">
    <property type="entry name" value="PHOSPHOLIPASE-RELATED"/>
    <property type="match status" value="1"/>
</dbReference>
<evidence type="ECO:0000259" key="1">
    <source>
        <dbReference type="Pfam" id="PF12146"/>
    </source>
</evidence>